<protein>
    <submittedName>
        <fullName evidence="1">Uncharacterized protein</fullName>
    </submittedName>
</protein>
<organism evidence="1 2">
    <name type="scientific">Candidatus Enterovibrio altilux</name>
    <dbReference type="NCBI Taxonomy" id="1927128"/>
    <lineage>
        <taxon>Bacteria</taxon>
        <taxon>Pseudomonadati</taxon>
        <taxon>Pseudomonadota</taxon>
        <taxon>Gammaproteobacteria</taxon>
        <taxon>Vibrionales</taxon>
        <taxon>Vibrionaceae</taxon>
        <taxon>Enterovibrio</taxon>
    </lineage>
</organism>
<dbReference type="AlphaFoldDB" id="A0A291B8G4"/>
<name>A0A291B8G4_9GAMM</name>
<evidence type="ECO:0000313" key="1">
    <source>
        <dbReference type="EMBL" id="ATF09294.1"/>
    </source>
</evidence>
<dbReference type="EMBL" id="CP020660">
    <property type="protein sequence ID" value="ATF09294.1"/>
    <property type="molecule type" value="Genomic_DNA"/>
</dbReference>
<dbReference type="Proteomes" id="UP000218160">
    <property type="component" value="Chromosome 1"/>
</dbReference>
<sequence>MIQHLVIVSKLNVSNATDGEVLPHLLKQTPAAESMIH</sequence>
<dbReference type="KEGG" id="elux:BTN50_0783"/>
<gene>
    <name evidence="1" type="ORF">BTN50_0783</name>
</gene>
<reference evidence="2" key="1">
    <citation type="submission" date="2017-04" db="EMBL/GenBank/DDBJ databases">
        <title>Genome evolution of the luminous symbionts of deep sea anglerfish.</title>
        <authorList>
            <person name="Hendry T.A."/>
        </authorList>
    </citation>
    <scope>NUCLEOTIDE SEQUENCE [LARGE SCALE GENOMIC DNA]</scope>
</reference>
<proteinExistence type="predicted"/>
<accession>A0A291B8G4</accession>
<evidence type="ECO:0000313" key="2">
    <source>
        <dbReference type="Proteomes" id="UP000218160"/>
    </source>
</evidence>
<keyword evidence="2" id="KW-1185">Reference proteome</keyword>